<comment type="cofactor">
    <cofactor evidence="1">
        <name>pantetheine 4'-phosphate</name>
        <dbReference type="ChEBI" id="CHEBI:47942"/>
    </cofactor>
</comment>
<dbReference type="FunFam" id="1.10.1200.10:FF:000005">
    <property type="entry name" value="Nonribosomal peptide synthetase 1"/>
    <property type="match status" value="1"/>
</dbReference>
<evidence type="ECO:0000256" key="3">
    <source>
        <dbReference type="ARBA" id="ARBA00022553"/>
    </source>
</evidence>
<dbReference type="InterPro" id="IPR036736">
    <property type="entry name" value="ACP-like_sf"/>
</dbReference>
<dbReference type="PANTHER" id="PTHR45527:SF1">
    <property type="entry name" value="FATTY ACID SYNTHASE"/>
    <property type="match status" value="1"/>
</dbReference>
<feature type="domain" description="Carrier" evidence="4">
    <location>
        <begin position="938"/>
        <end position="1013"/>
    </location>
</feature>
<dbReference type="InterPro" id="IPR042099">
    <property type="entry name" value="ANL_N_sf"/>
</dbReference>
<dbReference type="SUPFAM" id="SSF56801">
    <property type="entry name" value="Acetyl-CoA synthetase-like"/>
    <property type="match status" value="1"/>
</dbReference>
<dbReference type="SUPFAM" id="SSF52777">
    <property type="entry name" value="CoA-dependent acyltransferases"/>
    <property type="match status" value="2"/>
</dbReference>
<evidence type="ECO:0000259" key="4">
    <source>
        <dbReference type="PROSITE" id="PS50075"/>
    </source>
</evidence>
<dbReference type="EMBL" id="AONC01000014">
    <property type="protein sequence ID" value="EXJ16202.1"/>
    <property type="molecule type" value="Genomic_DNA"/>
</dbReference>
<proteinExistence type="predicted"/>
<dbReference type="PANTHER" id="PTHR45527">
    <property type="entry name" value="NONRIBOSOMAL PEPTIDE SYNTHETASE"/>
    <property type="match status" value="1"/>
</dbReference>
<dbReference type="Pfam" id="PF00975">
    <property type="entry name" value="Thioesterase"/>
    <property type="match status" value="1"/>
</dbReference>
<dbReference type="InterPro" id="IPR001242">
    <property type="entry name" value="Condensation_dom"/>
</dbReference>
<dbReference type="SUPFAM" id="SSF47336">
    <property type="entry name" value="ACP-like"/>
    <property type="match status" value="1"/>
</dbReference>
<evidence type="ECO:0000313" key="5">
    <source>
        <dbReference type="EMBL" id="EXJ16202.1"/>
    </source>
</evidence>
<dbReference type="GO" id="GO:0031177">
    <property type="term" value="F:phosphopantetheine binding"/>
    <property type="evidence" value="ECO:0007669"/>
    <property type="project" value="TreeGrafter"/>
</dbReference>
<name>W9VJG6_9GAMM</name>
<dbReference type="OrthoDB" id="9757559at2"/>
<dbReference type="RefSeq" id="WP_043750516.1">
    <property type="nucleotide sequence ID" value="NZ_AONC01000014.1"/>
</dbReference>
<keyword evidence="2" id="KW-0596">Phosphopantetheine</keyword>
<keyword evidence="6" id="KW-1185">Reference proteome</keyword>
<dbReference type="PROSITE" id="PS50075">
    <property type="entry name" value="CARRIER"/>
    <property type="match status" value="1"/>
</dbReference>
<evidence type="ECO:0000256" key="2">
    <source>
        <dbReference type="ARBA" id="ARBA00022450"/>
    </source>
</evidence>
<dbReference type="Gene3D" id="3.30.559.30">
    <property type="entry name" value="Nonribosomal peptide synthetase, condensation domain"/>
    <property type="match status" value="1"/>
</dbReference>
<dbReference type="SUPFAM" id="SSF53474">
    <property type="entry name" value="alpha/beta-Hydrolases"/>
    <property type="match status" value="1"/>
</dbReference>
<evidence type="ECO:0000256" key="1">
    <source>
        <dbReference type="ARBA" id="ARBA00001957"/>
    </source>
</evidence>
<dbReference type="STRING" id="1249627.D779_0507"/>
<gene>
    <name evidence="5" type="ORF">D779_0507</name>
</gene>
<dbReference type="InterPro" id="IPR009081">
    <property type="entry name" value="PP-bd_ACP"/>
</dbReference>
<dbReference type="Pfam" id="PF00501">
    <property type="entry name" value="AMP-binding"/>
    <property type="match status" value="2"/>
</dbReference>
<comment type="caution">
    <text evidence="5">The sequence shown here is derived from an EMBL/GenBank/DDBJ whole genome shotgun (WGS) entry which is preliminary data.</text>
</comment>
<dbReference type="Proteomes" id="UP000019460">
    <property type="component" value="Unassembled WGS sequence"/>
</dbReference>
<dbReference type="PATRIC" id="fig|1249627.3.peg.1083"/>
<protein>
    <submittedName>
        <fullName evidence="5">Long-chain-fatty-acid--CoA ligase</fullName>
    </submittedName>
</protein>
<accession>W9VJG6</accession>
<dbReference type="InterPro" id="IPR000873">
    <property type="entry name" value="AMP-dep_synth/lig_dom"/>
</dbReference>
<organism evidence="5 6">
    <name type="scientific">Imhoffiella purpurea</name>
    <dbReference type="NCBI Taxonomy" id="1249627"/>
    <lineage>
        <taxon>Bacteria</taxon>
        <taxon>Pseudomonadati</taxon>
        <taxon>Pseudomonadota</taxon>
        <taxon>Gammaproteobacteria</taxon>
        <taxon>Chromatiales</taxon>
        <taxon>Chromatiaceae</taxon>
        <taxon>Imhoffiella</taxon>
    </lineage>
</organism>
<dbReference type="Gene3D" id="3.30.559.10">
    <property type="entry name" value="Chloramphenicol acetyltransferase-like domain"/>
    <property type="match status" value="1"/>
</dbReference>
<dbReference type="InterPro" id="IPR045851">
    <property type="entry name" value="AMP-bd_C_sf"/>
</dbReference>
<dbReference type="Gene3D" id="3.40.50.12780">
    <property type="entry name" value="N-terminal domain of ligase-like"/>
    <property type="match status" value="1"/>
</dbReference>
<dbReference type="GO" id="GO:0043041">
    <property type="term" value="P:amino acid activation for nonribosomal peptide biosynthetic process"/>
    <property type="evidence" value="ECO:0007669"/>
    <property type="project" value="TreeGrafter"/>
</dbReference>
<dbReference type="InterPro" id="IPR001031">
    <property type="entry name" value="Thioesterase"/>
</dbReference>
<sequence length="1254" mass="136626">MTSRDSAVHSVHETTGLQEGIFAVYSELASEHQASSPYNEQFNCRVAGDLDPELLLMAWSSLSERHPALRTAFTRTKEGKVVQAVLTSRPPHVLMIRDGAAVDLEEIARRERSHRFDLARDPLLRVVLIGQAPGTWRMLVTFHHLIADAWSAPILIEDLVALYEAASGLGPTLPAPPRTTPGAFADALYASRGPANRAYWGETLKGGEIPRLPFLDRSRPAGTRECLKSFVPEPTARALTALAQGLEISESAVLHALWGLLLGRLTGIQEPIFATVSANRTHDMPDIERALGMFIVTLPVKASLSGGRTFAEMCRSMHEQLALAPLWSSPTLADMLAATGLQASELDHTMNGRPSGLAWGDIEHLSFPRSGLAIDEYQAESWDHYDFQIGFTLGRRPFIEARFDTSRVERDQLSDILDAALALLANCLDAPSAPATSQPLATSRGPELSMLEGPAAKLDRILPESIAEVPGERLATWDPRGPLSYSELGSRAERLAAEMAAAGVAQGSRVALSALPSTHVLVQVLATWMLGASFVPVNPAWPAARRSRILEAARPRIRLGLEGGIEAAEGDEAPIPGMAYRIFTSGSTGTPKGVDVGMRALTNYCVSAISRLGLRETDRALQVTSAAFDLGYTTAFGLLAAGGSAFWAAHEDLVDPNRVLRLMAEQEISVLKTTPSFLTLMLSAPDPSLFADLRQWRLMILGGEAPDLGKLAQLRELCPWLQLAFHYGPTEATIGCTMTAPFPITSVGEMDGADIGTPVLNTGIKILDPFGQALPRGVPGELTVFGDALAEGYVQGGGGFVEIGGERAYRTGDRALVGRDGVLRLLGRMDERARIRGHWVSPSETRKALIGLPEVEDAAVSIREHQGETRMVAFVAVGDRMVSPTQLRSRLRETLLDAQIPCQFYFLSRLLMTENGKLDTASMIAAAKPAPGASGSEGPATETERLLARIWCDVLGVERVSRQDDFFVIGGHSLKAMEVSARLARNGRSAIPLRTFFEAPRLMDLARWIDDEPTRNDERGIFPLLDRGASANVLCFPATIGSASIYREALDLMELGCSVDGLDDANRFDQAETLEDMVREMLACATATGKDYRVLMGWSFGASLAFEAARQLEPLGQRPLLVMIDGHPADPDACRRETPDDLRSLATQRYWSTLLRKMTESLDASGLERYQRQLHGRRDKSMRYRFKGPLRNDLLFIAADPSGAIGPDTRTKIEASTTGKVQIEVVAADHFSLFHPPHVQDWVGEVRRRIHRSL</sequence>
<dbReference type="GO" id="GO:0016874">
    <property type="term" value="F:ligase activity"/>
    <property type="evidence" value="ECO:0007669"/>
    <property type="project" value="UniProtKB-KW"/>
</dbReference>
<evidence type="ECO:0000313" key="6">
    <source>
        <dbReference type="Proteomes" id="UP000019460"/>
    </source>
</evidence>
<dbReference type="Pfam" id="PF00668">
    <property type="entry name" value="Condensation"/>
    <property type="match status" value="1"/>
</dbReference>
<dbReference type="InterPro" id="IPR029058">
    <property type="entry name" value="AB_hydrolase_fold"/>
</dbReference>
<keyword evidence="5" id="KW-0436">Ligase</keyword>
<keyword evidence="3" id="KW-0597">Phosphoprotein</keyword>
<dbReference type="InterPro" id="IPR023213">
    <property type="entry name" value="CAT-like_dom_sf"/>
</dbReference>
<dbReference type="Gene3D" id="3.40.50.1820">
    <property type="entry name" value="alpha/beta hydrolase"/>
    <property type="match status" value="1"/>
</dbReference>
<dbReference type="GO" id="GO:0005737">
    <property type="term" value="C:cytoplasm"/>
    <property type="evidence" value="ECO:0007669"/>
    <property type="project" value="TreeGrafter"/>
</dbReference>
<dbReference type="Gene3D" id="3.30.300.30">
    <property type="match status" value="1"/>
</dbReference>
<reference evidence="5 6" key="1">
    <citation type="submission" date="2012-11" db="EMBL/GenBank/DDBJ databases">
        <title>Genome assembly of Thiorhodococcus sp. AK35.</title>
        <authorList>
            <person name="Nupur N."/>
            <person name="Khatri I."/>
            <person name="Subramanian S."/>
            <person name="Pinnaka A."/>
        </authorList>
    </citation>
    <scope>NUCLEOTIDE SEQUENCE [LARGE SCALE GENOMIC DNA]</scope>
    <source>
        <strain evidence="5 6">AK35</strain>
    </source>
</reference>
<dbReference type="Gene3D" id="1.10.1200.10">
    <property type="entry name" value="ACP-like"/>
    <property type="match status" value="1"/>
</dbReference>
<dbReference type="AlphaFoldDB" id="W9VJG6"/>
<dbReference type="GO" id="GO:0044550">
    <property type="term" value="P:secondary metabolite biosynthetic process"/>
    <property type="evidence" value="ECO:0007669"/>
    <property type="project" value="TreeGrafter"/>
</dbReference>
<dbReference type="eggNOG" id="COG1020">
    <property type="taxonomic scope" value="Bacteria"/>
</dbReference>
<dbReference type="Pfam" id="PF00550">
    <property type="entry name" value="PP-binding"/>
    <property type="match status" value="1"/>
</dbReference>